<dbReference type="Proteomes" id="UP000294933">
    <property type="component" value="Unassembled WGS sequence"/>
</dbReference>
<dbReference type="VEuPathDB" id="FungiDB:BD410DRAFT_734742"/>
<dbReference type="STRING" id="50990.A0A4Y7PGB9"/>
<organism evidence="1 2">
    <name type="scientific">Rickenella mellea</name>
    <dbReference type="NCBI Taxonomy" id="50990"/>
    <lineage>
        <taxon>Eukaryota</taxon>
        <taxon>Fungi</taxon>
        <taxon>Dikarya</taxon>
        <taxon>Basidiomycota</taxon>
        <taxon>Agaricomycotina</taxon>
        <taxon>Agaricomycetes</taxon>
        <taxon>Hymenochaetales</taxon>
        <taxon>Rickenellaceae</taxon>
        <taxon>Rickenella</taxon>
    </lineage>
</organism>
<evidence type="ECO:0000313" key="1">
    <source>
        <dbReference type="EMBL" id="TDL13902.1"/>
    </source>
</evidence>
<reference evidence="1 2" key="1">
    <citation type="submission" date="2018-06" db="EMBL/GenBank/DDBJ databases">
        <title>A transcriptomic atlas of mushroom development highlights an independent origin of complex multicellularity.</title>
        <authorList>
            <consortium name="DOE Joint Genome Institute"/>
            <person name="Krizsan K."/>
            <person name="Almasi E."/>
            <person name="Merenyi Z."/>
            <person name="Sahu N."/>
            <person name="Viragh M."/>
            <person name="Koszo T."/>
            <person name="Mondo S."/>
            <person name="Kiss B."/>
            <person name="Balint B."/>
            <person name="Kues U."/>
            <person name="Barry K."/>
            <person name="Hegedus J.C."/>
            <person name="Henrissat B."/>
            <person name="Johnson J."/>
            <person name="Lipzen A."/>
            <person name="Ohm R."/>
            <person name="Nagy I."/>
            <person name="Pangilinan J."/>
            <person name="Yan J."/>
            <person name="Xiong Y."/>
            <person name="Grigoriev I.V."/>
            <person name="Hibbett D.S."/>
            <person name="Nagy L.G."/>
        </authorList>
    </citation>
    <scope>NUCLEOTIDE SEQUENCE [LARGE SCALE GENOMIC DNA]</scope>
    <source>
        <strain evidence="1 2">SZMC22713</strain>
    </source>
</reference>
<protein>
    <submittedName>
        <fullName evidence="1">Uncharacterized protein</fullName>
    </submittedName>
</protein>
<evidence type="ECO:0000313" key="2">
    <source>
        <dbReference type="Proteomes" id="UP000294933"/>
    </source>
</evidence>
<dbReference type="EMBL" id="ML170436">
    <property type="protein sequence ID" value="TDL13902.1"/>
    <property type="molecule type" value="Genomic_DNA"/>
</dbReference>
<dbReference type="AlphaFoldDB" id="A0A4Y7PGB9"/>
<gene>
    <name evidence="1" type="ORF">BD410DRAFT_734742</name>
</gene>
<keyword evidence="2" id="KW-1185">Reference proteome</keyword>
<dbReference type="OrthoDB" id="3257613at2759"/>
<sequence>MPCACGSGTRTTRCTDCLQSPLSCERCFVKDHKLLPFHWAEQWNGDFFVRKDYSDLGGTITLGHNGDAC</sequence>
<feature type="non-terminal residue" evidence="1">
    <location>
        <position position="69"/>
    </location>
</feature>
<accession>A0A4Y7PGB9</accession>
<name>A0A4Y7PGB9_9AGAM</name>
<proteinExistence type="predicted"/>